<dbReference type="EMBL" id="MRCA01000004">
    <property type="protein sequence ID" value="OKH14484.1"/>
    <property type="molecule type" value="Genomic_DNA"/>
</dbReference>
<gene>
    <name evidence="1" type="ORF">NIES592_10580</name>
</gene>
<dbReference type="AlphaFoldDB" id="A0A1U7H0V2"/>
<protein>
    <submittedName>
        <fullName evidence="1">Uncharacterized protein</fullName>
    </submittedName>
</protein>
<reference evidence="1 2" key="1">
    <citation type="submission" date="2016-11" db="EMBL/GenBank/DDBJ databases">
        <title>Draft Genome Sequences of Nine Cyanobacterial Strains from Diverse Habitats.</title>
        <authorList>
            <person name="Zhu T."/>
            <person name="Hou S."/>
            <person name="Lu X."/>
            <person name="Hess W.R."/>
        </authorList>
    </citation>
    <scope>NUCLEOTIDE SEQUENCE [LARGE SCALE GENOMIC DNA]</scope>
    <source>
        <strain evidence="1 2">NIES-592</strain>
    </source>
</reference>
<keyword evidence="2" id="KW-1185">Reference proteome</keyword>
<dbReference type="Proteomes" id="UP000186391">
    <property type="component" value="Unassembled WGS sequence"/>
</dbReference>
<dbReference type="OrthoDB" id="487953at2"/>
<organism evidence="1 2">
    <name type="scientific">Fischerella major NIES-592</name>
    <dbReference type="NCBI Taxonomy" id="210994"/>
    <lineage>
        <taxon>Bacteria</taxon>
        <taxon>Bacillati</taxon>
        <taxon>Cyanobacteriota</taxon>
        <taxon>Cyanophyceae</taxon>
        <taxon>Nostocales</taxon>
        <taxon>Hapalosiphonaceae</taxon>
        <taxon>Fischerella</taxon>
    </lineage>
</organism>
<evidence type="ECO:0000313" key="2">
    <source>
        <dbReference type="Proteomes" id="UP000186391"/>
    </source>
</evidence>
<sequence>MDIQLIKVIKKPILKEVENTEEPEQQDFSSDPLDIAQENLETKEVLHLGYQAPSYIPVRDYPVVRSVGNSGWQASDIWRDIRIDNFC</sequence>
<dbReference type="RefSeq" id="WP_062248121.1">
    <property type="nucleotide sequence ID" value="NZ_MRCA01000004.1"/>
</dbReference>
<evidence type="ECO:0000313" key="1">
    <source>
        <dbReference type="EMBL" id="OKH14484.1"/>
    </source>
</evidence>
<name>A0A1U7H0V2_9CYAN</name>
<proteinExistence type="predicted"/>
<comment type="caution">
    <text evidence="1">The sequence shown here is derived from an EMBL/GenBank/DDBJ whole genome shotgun (WGS) entry which is preliminary data.</text>
</comment>
<accession>A0A1U7H0V2</accession>